<organism evidence="1 2">
    <name type="scientific">Pipistrellus kuhlii</name>
    <name type="common">Kuhl's pipistrelle</name>
    <dbReference type="NCBI Taxonomy" id="59472"/>
    <lineage>
        <taxon>Eukaryota</taxon>
        <taxon>Metazoa</taxon>
        <taxon>Chordata</taxon>
        <taxon>Craniata</taxon>
        <taxon>Vertebrata</taxon>
        <taxon>Euteleostomi</taxon>
        <taxon>Mammalia</taxon>
        <taxon>Eutheria</taxon>
        <taxon>Laurasiatheria</taxon>
        <taxon>Chiroptera</taxon>
        <taxon>Yangochiroptera</taxon>
        <taxon>Vespertilionidae</taxon>
        <taxon>Pipistrellus</taxon>
    </lineage>
</organism>
<name>A0A7J7YXA3_PIPKU</name>
<accession>A0A7J7YXA3</accession>
<dbReference type="AlphaFoldDB" id="A0A7J7YXA3"/>
<comment type="caution">
    <text evidence="1">The sequence shown here is derived from an EMBL/GenBank/DDBJ whole genome shotgun (WGS) entry which is preliminary data.</text>
</comment>
<keyword evidence="2" id="KW-1185">Reference proteome</keyword>
<dbReference type="EMBL" id="JACAGB010000004">
    <property type="protein sequence ID" value="KAF6366425.1"/>
    <property type="molecule type" value="Genomic_DNA"/>
</dbReference>
<gene>
    <name evidence="1" type="ORF">mPipKuh1_009844</name>
</gene>
<sequence>MRRHRCFDCMLAIGDRAHTNLGYSVLSRQKAEETVRAEMSGIISHLFSNWPYPKQIHCVSFYNLEQRAWPVLPSQNINVSSPIGIETKMLFLFLMLHCRGKDPNFLRNIELLLGYKTSRICLKKFKLQRGRENMIKFSKVNALSPNLSG</sequence>
<protein>
    <submittedName>
        <fullName evidence="1">Uncharacterized protein</fullName>
    </submittedName>
</protein>
<evidence type="ECO:0000313" key="2">
    <source>
        <dbReference type="Proteomes" id="UP000558488"/>
    </source>
</evidence>
<evidence type="ECO:0000313" key="1">
    <source>
        <dbReference type="EMBL" id="KAF6366425.1"/>
    </source>
</evidence>
<proteinExistence type="predicted"/>
<dbReference type="Proteomes" id="UP000558488">
    <property type="component" value="Unassembled WGS sequence"/>
</dbReference>
<reference evidence="1 2" key="1">
    <citation type="journal article" date="2020" name="Nature">
        <title>Six reference-quality genomes reveal evolution of bat adaptations.</title>
        <authorList>
            <person name="Jebb D."/>
            <person name="Huang Z."/>
            <person name="Pippel M."/>
            <person name="Hughes G.M."/>
            <person name="Lavrichenko K."/>
            <person name="Devanna P."/>
            <person name="Winkler S."/>
            <person name="Jermiin L.S."/>
            <person name="Skirmuntt E.C."/>
            <person name="Katzourakis A."/>
            <person name="Burkitt-Gray L."/>
            <person name="Ray D.A."/>
            <person name="Sullivan K.A.M."/>
            <person name="Roscito J.G."/>
            <person name="Kirilenko B.M."/>
            <person name="Davalos L.M."/>
            <person name="Corthals A.P."/>
            <person name="Power M.L."/>
            <person name="Jones G."/>
            <person name="Ransome R.D."/>
            <person name="Dechmann D.K.N."/>
            <person name="Locatelli A.G."/>
            <person name="Puechmaille S.J."/>
            <person name="Fedrigo O."/>
            <person name="Jarvis E.D."/>
            <person name="Hiller M."/>
            <person name="Vernes S.C."/>
            <person name="Myers E.W."/>
            <person name="Teeling E.C."/>
        </authorList>
    </citation>
    <scope>NUCLEOTIDE SEQUENCE [LARGE SCALE GENOMIC DNA]</scope>
    <source>
        <strain evidence="1">MPipKuh1</strain>
        <tissue evidence="1">Flight muscle</tissue>
    </source>
</reference>